<name>A0A059E482_9PROT</name>
<gene>
    <name evidence="2" type="ORF">HY36_15610</name>
</gene>
<evidence type="ECO:0000259" key="1">
    <source>
        <dbReference type="PROSITE" id="PS50206"/>
    </source>
</evidence>
<dbReference type="OrthoDB" id="9807812at2"/>
<reference evidence="2 3" key="1">
    <citation type="journal article" date="2014" name="Antonie Van Leeuwenhoek">
        <title>Hyphomonas beringensis sp. nov. and Hyphomonas chukchiensis sp. nov., isolated from surface seawater of the Bering Sea and Chukchi Sea.</title>
        <authorList>
            <person name="Li C."/>
            <person name="Lai Q."/>
            <person name="Li G."/>
            <person name="Dong C."/>
            <person name="Wang J."/>
            <person name="Liao Y."/>
            <person name="Shao Z."/>
        </authorList>
    </citation>
    <scope>NUCLEOTIDE SEQUENCE [LARGE SCALE GENOMIC DNA]</scope>
    <source>
        <strain evidence="2 3">22II1-22F38</strain>
    </source>
</reference>
<dbReference type="eggNOG" id="COG0607">
    <property type="taxonomic scope" value="Bacteria"/>
</dbReference>
<feature type="domain" description="Rhodanese" evidence="1">
    <location>
        <begin position="19"/>
        <end position="107"/>
    </location>
</feature>
<dbReference type="RefSeq" id="WP_035550236.1">
    <property type="nucleotide sequence ID" value="NZ_CAXPEY010000008.1"/>
</dbReference>
<dbReference type="STRING" id="1280948.HY36_15610"/>
<comment type="caution">
    <text evidence="2">The sequence shown here is derived from an EMBL/GenBank/DDBJ whole genome shotgun (WGS) entry which is preliminary data.</text>
</comment>
<keyword evidence="3" id="KW-1185">Reference proteome</keyword>
<dbReference type="PROSITE" id="PS50206">
    <property type="entry name" value="RHODANESE_3"/>
    <property type="match status" value="1"/>
</dbReference>
<protein>
    <recommendedName>
        <fullName evidence="1">Rhodanese domain-containing protein</fullName>
    </recommendedName>
</protein>
<sequence>MNMADKYDVKPEQVLADLKAGNILLVDVREPAEFANERIHGALLHPLSTFEPKALPTDGHRQIIFQCGSGKRSRMALEKFMKEIGVEAAHMAGGIAAWRSAGQPCIRIDPATGTVVDKGDY</sequence>
<dbReference type="InterPro" id="IPR036873">
    <property type="entry name" value="Rhodanese-like_dom_sf"/>
</dbReference>
<evidence type="ECO:0000313" key="3">
    <source>
        <dbReference type="Proteomes" id="UP000024547"/>
    </source>
</evidence>
<dbReference type="SMART" id="SM00450">
    <property type="entry name" value="RHOD"/>
    <property type="match status" value="1"/>
</dbReference>
<dbReference type="EMBL" id="AWFH01000009">
    <property type="protein sequence ID" value="KCZ62491.1"/>
    <property type="molecule type" value="Genomic_DNA"/>
</dbReference>
<proteinExistence type="predicted"/>
<dbReference type="SUPFAM" id="SSF52821">
    <property type="entry name" value="Rhodanese/Cell cycle control phosphatase"/>
    <property type="match status" value="1"/>
</dbReference>
<dbReference type="PANTHER" id="PTHR43031:SF1">
    <property type="entry name" value="PYRIDINE NUCLEOTIDE-DISULPHIDE OXIDOREDUCTASE"/>
    <property type="match status" value="1"/>
</dbReference>
<dbReference type="PATRIC" id="fig|1280948.3.peg.1355"/>
<dbReference type="Pfam" id="PF00581">
    <property type="entry name" value="Rhodanese"/>
    <property type="match status" value="1"/>
</dbReference>
<dbReference type="Gene3D" id="3.40.250.10">
    <property type="entry name" value="Rhodanese-like domain"/>
    <property type="match status" value="1"/>
</dbReference>
<dbReference type="InterPro" id="IPR001763">
    <property type="entry name" value="Rhodanese-like_dom"/>
</dbReference>
<dbReference type="AlphaFoldDB" id="A0A059E482"/>
<organism evidence="2 3">
    <name type="scientific">Hyphomonas atlantica</name>
    <dbReference type="NCBI Taxonomy" id="1280948"/>
    <lineage>
        <taxon>Bacteria</taxon>
        <taxon>Pseudomonadati</taxon>
        <taxon>Pseudomonadota</taxon>
        <taxon>Alphaproteobacteria</taxon>
        <taxon>Hyphomonadales</taxon>
        <taxon>Hyphomonadaceae</taxon>
        <taxon>Hyphomonas</taxon>
    </lineage>
</organism>
<dbReference type="Proteomes" id="UP000024547">
    <property type="component" value="Unassembled WGS sequence"/>
</dbReference>
<dbReference type="PANTHER" id="PTHR43031">
    <property type="entry name" value="FAD-DEPENDENT OXIDOREDUCTASE"/>
    <property type="match status" value="1"/>
</dbReference>
<evidence type="ECO:0000313" key="2">
    <source>
        <dbReference type="EMBL" id="KCZ62491.1"/>
    </source>
</evidence>
<accession>A0A059E482</accession>
<dbReference type="InterPro" id="IPR050229">
    <property type="entry name" value="GlpE_sulfurtransferase"/>
</dbReference>